<protein>
    <recommendedName>
        <fullName evidence="4">Arrestin-like N-terminal domain-containing protein</fullName>
    </recommendedName>
</protein>
<evidence type="ECO:0000256" key="1">
    <source>
        <dbReference type="SAM" id="MobiDB-lite"/>
    </source>
</evidence>
<accession>A0A084QZH9</accession>
<organism evidence="2 3">
    <name type="scientific">Stachybotrys chlorohalonatus (strain IBT 40285)</name>
    <dbReference type="NCBI Taxonomy" id="1283841"/>
    <lineage>
        <taxon>Eukaryota</taxon>
        <taxon>Fungi</taxon>
        <taxon>Dikarya</taxon>
        <taxon>Ascomycota</taxon>
        <taxon>Pezizomycotina</taxon>
        <taxon>Sordariomycetes</taxon>
        <taxon>Hypocreomycetidae</taxon>
        <taxon>Hypocreales</taxon>
        <taxon>Stachybotryaceae</taxon>
        <taxon>Stachybotrys</taxon>
    </lineage>
</organism>
<reference evidence="2 3" key="1">
    <citation type="journal article" date="2014" name="BMC Genomics">
        <title>Comparative genome sequencing reveals chemotype-specific gene clusters in the toxigenic black mold Stachybotrys.</title>
        <authorList>
            <person name="Semeiks J."/>
            <person name="Borek D."/>
            <person name="Otwinowski Z."/>
            <person name="Grishin N.V."/>
        </authorList>
    </citation>
    <scope>NUCLEOTIDE SEQUENCE [LARGE SCALE GENOMIC DNA]</scope>
    <source>
        <strain evidence="2 3">IBT 40285</strain>
    </source>
</reference>
<dbReference type="InParanoid" id="A0A084QZH9"/>
<name>A0A084QZH9_STAC4</name>
<dbReference type="Proteomes" id="UP000028524">
    <property type="component" value="Unassembled WGS sequence"/>
</dbReference>
<feature type="region of interest" description="Disordered" evidence="1">
    <location>
        <begin position="1"/>
        <end position="29"/>
    </location>
</feature>
<dbReference type="HOGENOM" id="CLU_580290_0_0_1"/>
<dbReference type="OrthoDB" id="5120976at2759"/>
<dbReference type="EMBL" id="KL659511">
    <property type="protein sequence ID" value="KFA69364.1"/>
    <property type="molecule type" value="Genomic_DNA"/>
</dbReference>
<evidence type="ECO:0000313" key="2">
    <source>
        <dbReference type="EMBL" id="KFA69364.1"/>
    </source>
</evidence>
<evidence type="ECO:0000313" key="3">
    <source>
        <dbReference type="Proteomes" id="UP000028524"/>
    </source>
</evidence>
<proteinExistence type="predicted"/>
<dbReference type="AlphaFoldDB" id="A0A084QZH9"/>
<sequence length="475" mass="52831">MQTFPSSSEIRMELDNVSPSDQVSEKPCYVRPGDSLTGNVFVSMKPPLHNSWVEVSLEGLESVPPLEDDEMAQPSHPQKPIKVDRVKYLQFLYIITRLKILPEHAEAGSQGQTFAVPFKPVMPAGVDRTNDRMVDRCKPLPPSFRISRPSCSAWNPTIPPAIFVAYIVRASATHSAPESAASDTRKTFQVGQSIELLPYVEPPPPIETRCFPNLYILSARQHTRTYIFGRKLGHITIAALEPHPLVYESFELPSTKCEFRITVEGSLSDLQRFRTASVKLQLMLHINTHYSSTRMDGIPQEGMPTEKGKVRMYKDAVFLTKHTASNLHWTCDFEQDSSRPLDVEALNEPDTPPVQAGNLEAPDDNEARIIWHAIISVPIKSPYRLLPNFLGNFVALSYSISTRASLAGAYMPPVFLSTPLQVAYPFHSQHAINDADAEPSGSPHPWPDNDNTCCSAIAGGIGVDNKQHPPPYDEL</sequence>
<evidence type="ECO:0008006" key="4">
    <source>
        <dbReference type="Google" id="ProtNLM"/>
    </source>
</evidence>
<dbReference type="OMA" id="HINTHYS"/>
<gene>
    <name evidence="2" type="ORF">S40285_08756</name>
</gene>
<keyword evidence="3" id="KW-1185">Reference proteome</keyword>